<name>A0A7X1B2T8_9BACT</name>
<dbReference type="InterPro" id="IPR013099">
    <property type="entry name" value="K_chnl_dom"/>
</dbReference>
<dbReference type="SUPFAM" id="SSF81324">
    <property type="entry name" value="Voltage-gated potassium channels"/>
    <property type="match status" value="1"/>
</dbReference>
<evidence type="ECO:0000313" key="4">
    <source>
        <dbReference type="EMBL" id="MBC2603375.1"/>
    </source>
</evidence>
<comment type="subcellular location">
    <subcellularLocation>
        <location evidence="1">Cell membrane</location>
        <topology evidence="1">Multi-pass membrane protein</topology>
    </subcellularLocation>
</comment>
<evidence type="ECO:0000259" key="3">
    <source>
        <dbReference type="PROSITE" id="PS51201"/>
    </source>
</evidence>
<dbReference type="GO" id="GO:0006813">
    <property type="term" value="P:potassium ion transport"/>
    <property type="evidence" value="ECO:0007669"/>
    <property type="project" value="InterPro"/>
</dbReference>
<gene>
    <name evidence="4" type="ORF">H5P30_16450</name>
</gene>
<evidence type="ECO:0000256" key="2">
    <source>
        <dbReference type="SAM" id="Phobius"/>
    </source>
</evidence>
<accession>A0A7X1B2T8</accession>
<dbReference type="PANTHER" id="PTHR43833">
    <property type="entry name" value="POTASSIUM CHANNEL PROTEIN 2-RELATED-RELATED"/>
    <property type="match status" value="1"/>
</dbReference>
<dbReference type="PROSITE" id="PS51201">
    <property type="entry name" value="RCK_N"/>
    <property type="match status" value="1"/>
</dbReference>
<evidence type="ECO:0000313" key="5">
    <source>
        <dbReference type="Proteomes" id="UP000525652"/>
    </source>
</evidence>
<dbReference type="RefSeq" id="WP_185694006.1">
    <property type="nucleotide sequence ID" value="NZ_JACHVA010000126.1"/>
</dbReference>
<dbReference type="PRINTS" id="PR00169">
    <property type="entry name" value="KCHANNEL"/>
</dbReference>
<dbReference type="EMBL" id="JACHVA010000126">
    <property type="protein sequence ID" value="MBC2603375.1"/>
    <property type="molecule type" value="Genomic_DNA"/>
</dbReference>
<proteinExistence type="predicted"/>
<organism evidence="4 5">
    <name type="scientific">Puniceicoccus vermicola</name>
    <dbReference type="NCBI Taxonomy" id="388746"/>
    <lineage>
        <taxon>Bacteria</taxon>
        <taxon>Pseudomonadati</taxon>
        <taxon>Verrucomicrobiota</taxon>
        <taxon>Opitutia</taxon>
        <taxon>Puniceicoccales</taxon>
        <taxon>Puniceicoccaceae</taxon>
        <taxon>Puniceicoccus</taxon>
    </lineage>
</organism>
<keyword evidence="2" id="KW-1133">Transmembrane helix</keyword>
<dbReference type="InterPro" id="IPR050721">
    <property type="entry name" value="Trk_Ktr_HKT_K-transport"/>
</dbReference>
<sequence length="366" mass="40573">MLLLIINKFFPPSSSLRRLAFVLFWTFCLNFVFGAAFYFAERNVQEGLSLADSIWWSMVTMTTVGYGDFYAQTSFGRFLVSYPTFLLGIGLLGYFLGSVADAVIKGASARRRGLVTIMKHNHFLICGHPSTSKVLQIIRELRVLDAYRGASFVLVANSIEELPGELASEGVLFVRGRPQSEDILRKAGVEKCDGVFVLAENRDSEDADAQTFATSAIIESISRECGRDIRVVSELIGRQNMRMMQRAGGDGIVAHEGITDCLLVQEFLSPGMNEIFHQIITNRIGSQFHILKTRLVGKKVRDIQVAAIKHPNSMQIIGLIQNGNFILNPSNRHVIGVNERLIILAEKAANFEDVENSILANDPPSS</sequence>
<feature type="transmembrane region" description="Helical" evidence="2">
    <location>
        <begin position="20"/>
        <end position="40"/>
    </location>
</feature>
<feature type="domain" description="RCK N-terminal" evidence="3">
    <location>
        <begin position="120"/>
        <end position="253"/>
    </location>
</feature>
<reference evidence="4 5" key="1">
    <citation type="submission" date="2020-07" db="EMBL/GenBank/DDBJ databases">
        <authorList>
            <person name="Feng X."/>
        </authorList>
    </citation>
    <scope>NUCLEOTIDE SEQUENCE [LARGE SCALE GENOMIC DNA]</scope>
    <source>
        <strain evidence="4 5">JCM14086</strain>
    </source>
</reference>
<keyword evidence="2" id="KW-0812">Transmembrane</keyword>
<dbReference type="InterPro" id="IPR036291">
    <property type="entry name" value="NAD(P)-bd_dom_sf"/>
</dbReference>
<comment type="caution">
    <text evidence="4">The sequence shown here is derived from an EMBL/GenBank/DDBJ whole genome shotgun (WGS) entry which is preliminary data.</text>
</comment>
<feature type="transmembrane region" description="Helical" evidence="2">
    <location>
        <begin position="79"/>
        <end position="104"/>
    </location>
</feature>
<dbReference type="Gene3D" id="3.40.50.720">
    <property type="entry name" value="NAD(P)-binding Rossmann-like Domain"/>
    <property type="match status" value="1"/>
</dbReference>
<dbReference type="Pfam" id="PF22614">
    <property type="entry name" value="Slo-like_RCK"/>
    <property type="match status" value="1"/>
</dbReference>
<dbReference type="Proteomes" id="UP000525652">
    <property type="component" value="Unassembled WGS sequence"/>
</dbReference>
<feature type="transmembrane region" description="Helical" evidence="2">
    <location>
        <begin position="47"/>
        <end position="67"/>
    </location>
</feature>
<keyword evidence="2" id="KW-0472">Membrane</keyword>
<dbReference type="GO" id="GO:0005886">
    <property type="term" value="C:plasma membrane"/>
    <property type="evidence" value="ECO:0007669"/>
    <property type="project" value="UniProtKB-SubCell"/>
</dbReference>
<dbReference type="Pfam" id="PF07885">
    <property type="entry name" value="Ion_trans_2"/>
    <property type="match status" value="1"/>
</dbReference>
<dbReference type="SUPFAM" id="SSF51735">
    <property type="entry name" value="NAD(P)-binding Rossmann-fold domains"/>
    <property type="match status" value="1"/>
</dbReference>
<evidence type="ECO:0000256" key="1">
    <source>
        <dbReference type="ARBA" id="ARBA00004651"/>
    </source>
</evidence>
<dbReference type="InterPro" id="IPR003148">
    <property type="entry name" value="RCK_N"/>
</dbReference>
<protein>
    <submittedName>
        <fullName evidence="4">NAD-binding protein</fullName>
    </submittedName>
</protein>
<dbReference type="Gene3D" id="1.10.287.70">
    <property type="match status" value="1"/>
</dbReference>
<dbReference type="AlphaFoldDB" id="A0A7X1B2T8"/>
<dbReference type="PANTHER" id="PTHR43833:SF9">
    <property type="entry name" value="POTASSIUM CHANNEL PROTEIN YUGO-RELATED"/>
    <property type="match status" value="1"/>
</dbReference>
<keyword evidence="5" id="KW-1185">Reference proteome</keyword>